<dbReference type="Gene3D" id="2.60.40.2060">
    <property type="match status" value="1"/>
</dbReference>
<keyword evidence="4" id="KW-1185">Reference proteome</keyword>
<dbReference type="Gene3D" id="2.60.40.1120">
    <property type="entry name" value="Carboxypeptidase-like, regulatory domain"/>
    <property type="match status" value="1"/>
</dbReference>
<evidence type="ECO:0000313" key="3">
    <source>
        <dbReference type="EMBL" id="PXV66360.1"/>
    </source>
</evidence>
<organism evidence="3 4">
    <name type="scientific">Dysgonomonas alginatilytica</name>
    <dbReference type="NCBI Taxonomy" id="1605892"/>
    <lineage>
        <taxon>Bacteria</taxon>
        <taxon>Pseudomonadati</taxon>
        <taxon>Bacteroidota</taxon>
        <taxon>Bacteroidia</taxon>
        <taxon>Bacteroidales</taxon>
        <taxon>Dysgonomonadaceae</taxon>
        <taxon>Dysgonomonas</taxon>
    </lineage>
</organism>
<protein>
    <submittedName>
        <fullName evidence="3">Uncharacterized protein DUF3823</fullName>
    </submittedName>
</protein>
<dbReference type="Proteomes" id="UP000247973">
    <property type="component" value="Unassembled WGS sequence"/>
</dbReference>
<dbReference type="EMBL" id="QICL01000005">
    <property type="protein sequence ID" value="PXV66360.1"/>
    <property type="molecule type" value="Genomic_DNA"/>
</dbReference>
<dbReference type="Pfam" id="PF12866">
    <property type="entry name" value="DUF3823"/>
    <property type="match status" value="1"/>
</dbReference>
<name>A0A2V3PRC8_9BACT</name>
<gene>
    <name evidence="3" type="ORF">CLV62_105111</name>
</gene>
<evidence type="ECO:0000259" key="1">
    <source>
        <dbReference type="Pfam" id="PF12866"/>
    </source>
</evidence>
<feature type="domain" description="DUF3823" evidence="2">
    <location>
        <begin position="119"/>
        <end position="220"/>
    </location>
</feature>
<dbReference type="Pfam" id="PF18003">
    <property type="entry name" value="DUF3823_C"/>
    <property type="match status" value="1"/>
</dbReference>
<dbReference type="InterPro" id="IPR041186">
    <property type="entry name" value="DUF3823_C"/>
</dbReference>
<sequence length="224" mass="24687">MKKSILFIICICSLVFTGCGYDNYDEPESTLSGKIVYEGNPVGVRTNAVRLDIWQDGYAVKKSFTAYIAHDGTYSVTLFDGQYKVVRRGGAPWEDQPNDTIIVNVKNKAVVDIPVKPYFIIKNESFQKGSGTITAKFTIDKILASANVAEVRLYLGKSILTDQNKNEKAVSATLSTITIGQEATLAAEIPANLVGQDYLFARVGVRSTVSSEFYYTQIQKISLK</sequence>
<dbReference type="AlphaFoldDB" id="A0A2V3PRC8"/>
<dbReference type="RefSeq" id="WP_110310015.1">
    <property type="nucleotide sequence ID" value="NZ_QICL01000005.1"/>
</dbReference>
<reference evidence="3 4" key="1">
    <citation type="submission" date="2018-03" db="EMBL/GenBank/DDBJ databases">
        <title>Genomic Encyclopedia of Archaeal and Bacterial Type Strains, Phase II (KMG-II): from individual species to whole genera.</title>
        <authorList>
            <person name="Goeker M."/>
        </authorList>
    </citation>
    <scope>NUCLEOTIDE SEQUENCE [LARGE SCALE GENOMIC DNA]</scope>
    <source>
        <strain evidence="3 4">DSM 100214</strain>
    </source>
</reference>
<feature type="domain" description="DUF3823" evidence="1">
    <location>
        <begin position="29"/>
        <end position="115"/>
    </location>
</feature>
<evidence type="ECO:0000313" key="4">
    <source>
        <dbReference type="Proteomes" id="UP000247973"/>
    </source>
</evidence>
<dbReference type="InterPro" id="IPR024278">
    <property type="entry name" value="DUF3823_N"/>
</dbReference>
<evidence type="ECO:0000259" key="2">
    <source>
        <dbReference type="Pfam" id="PF18003"/>
    </source>
</evidence>
<dbReference type="OrthoDB" id="1433240at2"/>
<dbReference type="PROSITE" id="PS51257">
    <property type="entry name" value="PROKAR_LIPOPROTEIN"/>
    <property type="match status" value="1"/>
</dbReference>
<proteinExistence type="predicted"/>
<comment type="caution">
    <text evidence="3">The sequence shown here is derived from an EMBL/GenBank/DDBJ whole genome shotgun (WGS) entry which is preliminary data.</text>
</comment>
<accession>A0A2V3PRC8</accession>